<evidence type="ECO:0000313" key="1">
    <source>
        <dbReference type="EMBL" id="EAT91498.1"/>
    </source>
</evidence>
<dbReference type="KEGG" id="pno:SNOG_00003"/>
<accession>Q0V7L1</accession>
<dbReference type="EMBL" id="CH445325">
    <property type="protein sequence ID" value="EAT91498.1"/>
    <property type="molecule type" value="Genomic_DNA"/>
</dbReference>
<sequence>MDTEYKCGKNEYTGKEIYLAAQRRVNLQKIAETLGSTLTTSRREGNSSFLPNILARWRKPARGFGTE</sequence>
<name>Q0V7L1_PHANO</name>
<evidence type="ECO:0000313" key="2">
    <source>
        <dbReference type="Proteomes" id="UP000001055"/>
    </source>
</evidence>
<gene>
    <name evidence="1" type="ORF">SNOG_00003</name>
</gene>
<organism evidence="1 2">
    <name type="scientific">Phaeosphaeria nodorum (strain SN15 / ATCC MYA-4574 / FGSC 10173)</name>
    <name type="common">Glume blotch fungus</name>
    <name type="synonym">Parastagonospora nodorum</name>
    <dbReference type="NCBI Taxonomy" id="321614"/>
    <lineage>
        <taxon>Eukaryota</taxon>
        <taxon>Fungi</taxon>
        <taxon>Dikarya</taxon>
        <taxon>Ascomycota</taxon>
        <taxon>Pezizomycotina</taxon>
        <taxon>Dothideomycetes</taxon>
        <taxon>Pleosporomycetidae</taxon>
        <taxon>Pleosporales</taxon>
        <taxon>Pleosporineae</taxon>
        <taxon>Phaeosphaeriaceae</taxon>
        <taxon>Parastagonospora</taxon>
    </lineage>
</organism>
<dbReference type="InParanoid" id="Q0V7L1"/>
<dbReference type="Proteomes" id="UP000001055">
    <property type="component" value="Unassembled WGS sequence"/>
</dbReference>
<dbReference type="AlphaFoldDB" id="Q0V7L1"/>
<protein>
    <submittedName>
        <fullName evidence="1">Uncharacterized protein</fullName>
    </submittedName>
</protein>
<dbReference type="GeneID" id="5968086"/>
<proteinExistence type="predicted"/>
<reference evidence="2" key="1">
    <citation type="journal article" date="2007" name="Plant Cell">
        <title>Dothideomycete-plant interactions illuminated by genome sequencing and EST analysis of the wheat pathogen Stagonospora nodorum.</title>
        <authorList>
            <person name="Hane J.K."/>
            <person name="Lowe R.G."/>
            <person name="Solomon P.S."/>
            <person name="Tan K.C."/>
            <person name="Schoch C.L."/>
            <person name="Spatafora J.W."/>
            <person name="Crous P.W."/>
            <person name="Kodira C."/>
            <person name="Birren B.W."/>
            <person name="Galagan J.E."/>
            <person name="Torriani S.F."/>
            <person name="McDonald B.A."/>
            <person name="Oliver R.P."/>
        </authorList>
    </citation>
    <scope>NUCLEOTIDE SEQUENCE [LARGE SCALE GENOMIC DNA]</scope>
    <source>
        <strain evidence="2">SN15 / ATCC MYA-4574 / FGSC 10173</strain>
    </source>
</reference>
<dbReference type="RefSeq" id="XP_001790701.1">
    <property type="nucleotide sequence ID" value="XM_001790649.1"/>
</dbReference>